<dbReference type="OrthoDB" id="9801481at2"/>
<name>A0A0X1KSS8_9THEM</name>
<evidence type="ECO:0000256" key="1">
    <source>
        <dbReference type="ARBA" id="ARBA00006950"/>
    </source>
</evidence>
<dbReference type="PaxDb" id="1123384-AJ81_09285"/>
<evidence type="ECO:0000313" key="10">
    <source>
        <dbReference type="Proteomes" id="UP000077469"/>
    </source>
</evidence>
<evidence type="ECO:0000256" key="3">
    <source>
        <dbReference type="ARBA" id="ARBA00022723"/>
    </source>
</evidence>
<organism evidence="9 10">
    <name type="scientific">Pseudothermotoga hypogea DSM 11164 = NBRC 106472</name>
    <dbReference type="NCBI Taxonomy" id="1123384"/>
    <lineage>
        <taxon>Bacteria</taxon>
        <taxon>Thermotogati</taxon>
        <taxon>Thermotogota</taxon>
        <taxon>Thermotogae</taxon>
        <taxon>Thermotogales</taxon>
        <taxon>Thermotogaceae</taxon>
        <taxon>Pseudothermotoga</taxon>
    </lineage>
</organism>
<gene>
    <name evidence="9" type="ORF">AJ81_09285</name>
</gene>
<dbReference type="InterPro" id="IPR009078">
    <property type="entry name" value="Ferritin-like_SF"/>
</dbReference>
<dbReference type="Gene3D" id="1.20.1260.10">
    <property type="match status" value="1"/>
</dbReference>
<dbReference type="InterPro" id="IPR012347">
    <property type="entry name" value="Ferritin-like"/>
</dbReference>
<evidence type="ECO:0000256" key="6">
    <source>
        <dbReference type="PIRSR" id="PIRSR601519-1"/>
    </source>
</evidence>
<dbReference type="GO" id="GO:0042802">
    <property type="term" value="F:identical protein binding"/>
    <property type="evidence" value="ECO:0007669"/>
    <property type="project" value="UniProtKB-ARBA"/>
</dbReference>
<dbReference type="GO" id="GO:0008199">
    <property type="term" value="F:ferric iron binding"/>
    <property type="evidence" value="ECO:0007669"/>
    <property type="project" value="InterPro"/>
</dbReference>
<dbReference type="SUPFAM" id="SSF47240">
    <property type="entry name" value="Ferritin-like"/>
    <property type="match status" value="1"/>
</dbReference>
<dbReference type="RefSeq" id="WP_031502367.1">
    <property type="nucleotide sequence ID" value="NC_022795.1"/>
</dbReference>
<dbReference type="EMBL" id="CP007141">
    <property type="protein sequence ID" value="AJC74334.1"/>
    <property type="molecule type" value="Genomic_DNA"/>
</dbReference>
<reference evidence="9 10" key="1">
    <citation type="submission" date="2014-01" db="EMBL/GenBank/DDBJ databases">
        <title>Genome sequencing of Thermotog hypogea.</title>
        <authorList>
            <person name="Zhang X."/>
            <person name="Alvare G."/>
            <person name="Fristensky B."/>
            <person name="Chen L."/>
            <person name="Suen T."/>
            <person name="Chen Q."/>
            <person name="Ma K."/>
        </authorList>
    </citation>
    <scope>NUCLEOTIDE SEQUENCE [LARGE SCALE GENOMIC DNA]</scope>
    <source>
        <strain evidence="9 10">DSM 11164</strain>
    </source>
</reference>
<feature type="binding site" evidence="6">
    <location>
        <position position="127"/>
    </location>
    <ligand>
        <name>Fe cation</name>
        <dbReference type="ChEBI" id="CHEBI:24875"/>
        <label>1</label>
    </ligand>
</feature>
<dbReference type="STRING" id="1123384.AJ81_09285"/>
<sequence length="162" mass="18931">MIPKEIEKAFNEQIKKELDSAYLYLSMAAYFEHENLEGMAHWMKKQAQEEVGHAMKFFEHINERGGRVELYALDEPRKDWSSPLEVFKHTYEHEQKVTASINNLVDLARKLNDSASLVFLNWFVNEQIEEEANAQKILSLLERIKDSFAGIIMLDAQLAKRE</sequence>
<evidence type="ECO:0000256" key="7">
    <source>
        <dbReference type="RuleBase" id="RU361145"/>
    </source>
</evidence>
<evidence type="ECO:0000256" key="5">
    <source>
        <dbReference type="ARBA" id="ARBA00023004"/>
    </source>
</evidence>
<evidence type="ECO:0000256" key="2">
    <source>
        <dbReference type="ARBA" id="ARBA00022434"/>
    </source>
</evidence>
<dbReference type="InterPro" id="IPR001519">
    <property type="entry name" value="Ferritin"/>
</dbReference>
<comment type="subcellular location">
    <subcellularLocation>
        <location evidence="7">Cytoplasm</location>
    </subcellularLocation>
</comment>
<keyword evidence="3 6" id="KW-0479">Metal-binding</keyword>
<dbReference type="InterPro" id="IPR008331">
    <property type="entry name" value="Ferritin_DPS_dom"/>
</dbReference>
<feature type="domain" description="Ferritin-like diiron" evidence="8">
    <location>
        <begin position="1"/>
        <end position="145"/>
    </location>
</feature>
<comment type="catalytic activity">
    <reaction evidence="7">
        <text>4 Fe(2+) + O2 + 6 H2O = 4 iron(III) oxide-hydroxide + 12 H(+)</text>
        <dbReference type="Rhea" id="RHEA:11972"/>
        <dbReference type="ChEBI" id="CHEBI:15377"/>
        <dbReference type="ChEBI" id="CHEBI:15378"/>
        <dbReference type="ChEBI" id="CHEBI:15379"/>
        <dbReference type="ChEBI" id="CHEBI:29033"/>
        <dbReference type="ChEBI" id="CHEBI:78619"/>
        <dbReference type="EC" id="1.16.3.2"/>
    </reaction>
</comment>
<feature type="binding site" evidence="6">
    <location>
        <position position="94"/>
    </location>
    <ligand>
        <name>Fe cation</name>
        <dbReference type="ChEBI" id="CHEBI:24875"/>
        <label>1</label>
    </ligand>
</feature>
<dbReference type="KEGG" id="phy:AJ81_09285"/>
<dbReference type="InterPro" id="IPR009040">
    <property type="entry name" value="Ferritin-like_diiron"/>
</dbReference>
<dbReference type="PANTHER" id="PTHR11431:SF127">
    <property type="entry name" value="BACTERIAL NON-HEME FERRITIN"/>
    <property type="match status" value="1"/>
</dbReference>
<evidence type="ECO:0000259" key="8">
    <source>
        <dbReference type="PROSITE" id="PS50905"/>
    </source>
</evidence>
<evidence type="ECO:0000313" key="9">
    <source>
        <dbReference type="EMBL" id="AJC74334.1"/>
    </source>
</evidence>
<dbReference type="CDD" id="cd01055">
    <property type="entry name" value="Nonheme_Ferritin"/>
    <property type="match status" value="1"/>
</dbReference>
<keyword evidence="4" id="KW-0560">Oxidoreductase</keyword>
<dbReference type="GO" id="GO:0006826">
    <property type="term" value="P:iron ion transport"/>
    <property type="evidence" value="ECO:0007669"/>
    <property type="project" value="InterPro"/>
</dbReference>
<comment type="function">
    <text evidence="7">Iron-storage protein.</text>
</comment>
<dbReference type="PROSITE" id="PS50905">
    <property type="entry name" value="FERRITIN_LIKE"/>
    <property type="match status" value="1"/>
</dbReference>
<keyword evidence="7" id="KW-0963">Cytoplasm</keyword>
<accession>A0A0X1KSS8</accession>
<dbReference type="GO" id="GO:0008198">
    <property type="term" value="F:ferrous iron binding"/>
    <property type="evidence" value="ECO:0007669"/>
    <property type="project" value="TreeGrafter"/>
</dbReference>
<dbReference type="GO" id="GO:0006879">
    <property type="term" value="P:intracellular iron ion homeostasis"/>
    <property type="evidence" value="ECO:0007669"/>
    <property type="project" value="UniProtKB-KW"/>
</dbReference>
<dbReference type="Proteomes" id="UP000077469">
    <property type="component" value="Chromosome"/>
</dbReference>
<dbReference type="GO" id="GO:0005829">
    <property type="term" value="C:cytosol"/>
    <property type="evidence" value="ECO:0007669"/>
    <property type="project" value="TreeGrafter"/>
</dbReference>
<feature type="binding site" evidence="6">
    <location>
        <position position="53"/>
    </location>
    <ligand>
        <name>Fe cation</name>
        <dbReference type="ChEBI" id="CHEBI:24875"/>
        <label>1</label>
    </ligand>
</feature>
<protein>
    <recommendedName>
        <fullName evidence="7">Ferritin</fullName>
        <ecNumber evidence="7">1.16.3.2</ecNumber>
    </recommendedName>
</protein>
<feature type="binding site" evidence="6">
    <location>
        <position position="50"/>
    </location>
    <ligand>
        <name>Fe cation</name>
        <dbReference type="ChEBI" id="CHEBI:24875"/>
        <label>1</label>
    </ligand>
</feature>
<keyword evidence="2 7" id="KW-0409">Iron storage</keyword>
<keyword evidence="10" id="KW-1185">Reference proteome</keyword>
<dbReference type="GO" id="GO:0004322">
    <property type="term" value="F:ferroxidase activity"/>
    <property type="evidence" value="ECO:0007669"/>
    <property type="project" value="TreeGrafter"/>
</dbReference>
<dbReference type="PATRIC" id="fig|1123384.7.peg.1868"/>
<dbReference type="EC" id="1.16.3.2" evidence="7"/>
<feature type="binding site" evidence="6">
    <location>
        <position position="17"/>
    </location>
    <ligand>
        <name>Fe cation</name>
        <dbReference type="ChEBI" id="CHEBI:24875"/>
        <label>1</label>
    </ligand>
</feature>
<evidence type="ECO:0000256" key="4">
    <source>
        <dbReference type="ARBA" id="ARBA00023002"/>
    </source>
</evidence>
<dbReference type="FunFam" id="1.20.1260.10:FF:000001">
    <property type="entry name" value="Non-heme ferritin"/>
    <property type="match status" value="1"/>
</dbReference>
<dbReference type="InterPro" id="IPR041719">
    <property type="entry name" value="Ferritin_prok"/>
</dbReference>
<comment type="similarity">
    <text evidence="1 7">Belongs to the ferritin family. Prokaryotic subfamily.</text>
</comment>
<dbReference type="Pfam" id="PF00210">
    <property type="entry name" value="Ferritin"/>
    <property type="match status" value="1"/>
</dbReference>
<keyword evidence="5 6" id="KW-0408">Iron</keyword>
<proteinExistence type="inferred from homology"/>
<dbReference type="PANTHER" id="PTHR11431">
    <property type="entry name" value="FERRITIN"/>
    <property type="match status" value="1"/>
</dbReference>
<dbReference type="AlphaFoldDB" id="A0A0X1KSS8"/>